<comment type="subcellular location">
    <subcellularLocation>
        <location evidence="5">Cytoplasm</location>
    </subcellularLocation>
</comment>
<evidence type="ECO:0000259" key="7">
    <source>
        <dbReference type="Pfam" id="PF24986"/>
    </source>
</evidence>
<sequence length="177" mass="19671">MKEYLEAGEFVTTHGVMGELKLYPWCDDADFITQLPRLFLGRNGEKEQKVLSARVHKGMCLVKLEGVDSMGAARALVRKIAYFSRADVQLPEGRFFVQDIIGCKVLDADTKQEYGTVTDVTHPAASDVYEVRNEQGEVFLFPAVKEFLGELKPEEGFITVRPIAGMFTSGGGNDDED</sequence>
<dbReference type="Gene3D" id="2.40.30.60">
    <property type="entry name" value="RimM"/>
    <property type="match status" value="1"/>
</dbReference>
<dbReference type="EMBL" id="JBBMFA010000069">
    <property type="protein sequence ID" value="MEQ2519834.1"/>
    <property type="molecule type" value="Genomic_DNA"/>
</dbReference>
<evidence type="ECO:0000256" key="3">
    <source>
        <dbReference type="ARBA" id="ARBA00022552"/>
    </source>
</evidence>
<dbReference type="HAMAP" id="MF_00014">
    <property type="entry name" value="Ribosome_mat_RimM"/>
    <property type="match status" value="1"/>
</dbReference>
<dbReference type="RefSeq" id="WP_349215269.1">
    <property type="nucleotide sequence ID" value="NZ_JBBMFA010000069.1"/>
</dbReference>
<dbReference type="InterPro" id="IPR002676">
    <property type="entry name" value="RimM_N"/>
</dbReference>
<protein>
    <recommendedName>
        <fullName evidence="5">Ribosome maturation factor RimM</fullName>
    </recommendedName>
</protein>
<dbReference type="Gene3D" id="2.30.30.240">
    <property type="entry name" value="PRC-barrel domain"/>
    <property type="match status" value="1"/>
</dbReference>
<evidence type="ECO:0000313" key="9">
    <source>
        <dbReference type="Proteomes" id="UP001477672"/>
    </source>
</evidence>
<dbReference type="InterPro" id="IPR011033">
    <property type="entry name" value="PRC_barrel-like_sf"/>
</dbReference>
<dbReference type="InterPro" id="IPR009000">
    <property type="entry name" value="Transl_B-barrel_sf"/>
</dbReference>
<evidence type="ECO:0000259" key="6">
    <source>
        <dbReference type="Pfam" id="PF01782"/>
    </source>
</evidence>
<keyword evidence="4 5" id="KW-0143">Chaperone</keyword>
<dbReference type="Pfam" id="PF01782">
    <property type="entry name" value="RimM"/>
    <property type="match status" value="1"/>
</dbReference>
<comment type="caution">
    <text evidence="8">The sequence shown here is derived from an EMBL/GenBank/DDBJ whole genome shotgun (WGS) entry which is preliminary data.</text>
</comment>
<dbReference type="NCBIfam" id="TIGR02273">
    <property type="entry name" value="16S_RimM"/>
    <property type="match status" value="1"/>
</dbReference>
<dbReference type="Proteomes" id="UP001477672">
    <property type="component" value="Unassembled WGS sequence"/>
</dbReference>
<dbReference type="InterPro" id="IPR011961">
    <property type="entry name" value="RimM"/>
</dbReference>
<feature type="domain" description="Ribosome maturation factor RimM PRC barrel" evidence="7">
    <location>
        <begin position="98"/>
        <end position="162"/>
    </location>
</feature>
<evidence type="ECO:0000256" key="4">
    <source>
        <dbReference type="ARBA" id="ARBA00023186"/>
    </source>
</evidence>
<comment type="similarity">
    <text evidence="5">Belongs to the RimM family.</text>
</comment>
<accession>A0ABV1GDB3</accession>
<dbReference type="SUPFAM" id="SSF50447">
    <property type="entry name" value="Translation proteins"/>
    <property type="match status" value="1"/>
</dbReference>
<keyword evidence="3 5" id="KW-0698">rRNA processing</keyword>
<comment type="function">
    <text evidence="5">An accessory protein needed during the final step in the assembly of 30S ribosomal subunit, possibly for assembly of the head region. Essential for efficient processing of 16S rRNA. May be needed both before and after RbfA during the maturation of 16S rRNA. It has affinity for free ribosomal 30S subunits but not for 70S ribosomes.</text>
</comment>
<evidence type="ECO:0000256" key="5">
    <source>
        <dbReference type="HAMAP-Rule" id="MF_00014"/>
    </source>
</evidence>
<dbReference type="SUPFAM" id="SSF50346">
    <property type="entry name" value="PRC-barrel domain"/>
    <property type="match status" value="1"/>
</dbReference>
<keyword evidence="2 5" id="KW-0690">Ribosome biogenesis</keyword>
<gene>
    <name evidence="5 8" type="primary">rimM</name>
    <name evidence="8" type="ORF">WMO24_05220</name>
</gene>
<reference evidence="8 9" key="1">
    <citation type="submission" date="2024-03" db="EMBL/GenBank/DDBJ databases">
        <title>Human intestinal bacterial collection.</title>
        <authorList>
            <person name="Pauvert C."/>
            <person name="Hitch T.C.A."/>
            <person name="Clavel T."/>
        </authorList>
    </citation>
    <scope>NUCLEOTIDE SEQUENCE [LARGE SCALE GENOMIC DNA]</scope>
    <source>
        <strain evidence="8 9">CLA-JM-H11</strain>
    </source>
</reference>
<name>A0ABV1GDB3_9FIRM</name>
<evidence type="ECO:0000256" key="1">
    <source>
        <dbReference type="ARBA" id="ARBA00022490"/>
    </source>
</evidence>
<comment type="domain">
    <text evidence="5">The PRC barrel domain binds ribosomal protein uS19.</text>
</comment>
<evidence type="ECO:0000256" key="2">
    <source>
        <dbReference type="ARBA" id="ARBA00022517"/>
    </source>
</evidence>
<organism evidence="8 9">
    <name type="scientific">Ruthenibacterium intestinale</name>
    <dbReference type="NCBI Taxonomy" id="3133163"/>
    <lineage>
        <taxon>Bacteria</taxon>
        <taxon>Bacillati</taxon>
        <taxon>Bacillota</taxon>
        <taxon>Clostridia</taxon>
        <taxon>Eubacteriales</taxon>
        <taxon>Oscillospiraceae</taxon>
        <taxon>Ruthenibacterium</taxon>
    </lineage>
</organism>
<dbReference type="PANTHER" id="PTHR33692">
    <property type="entry name" value="RIBOSOME MATURATION FACTOR RIMM"/>
    <property type="match status" value="1"/>
</dbReference>
<comment type="subunit">
    <text evidence="5">Binds ribosomal protein uS19.</text>
</comment>
<keyword evidence="1 5" id="KW-0963">Cytoplasm</keyword>
<proteinExistence type="inferred from homology"/>
<evidence type="ECO:0000313" key="8">
    <source>
        <dbReference type="EMBL" id="MEQ2519834.1"/>
    </source>
</evidence>
<dbReference type="InterPro" id="IPR036976">
    <property type="entry name" value="RimM_N_sf"/>
</dbReference>
<dbReference type="Pfam" id="PF24986">
    <property type="entry name" value="PRC_RimM"/>
    <property type="match status" value="1"/>
</dbReference>
<dbReference type="PANTHER" id="PTHR33692:SF1">
    <property type="entry name" value="RIBOSOME MATURATION FACTOR RIMM"/>
    <property type="match status" value="1"/>
</dbReference>
<keyword evidence="9" id="KW-1185">Reference proteome</keyword>
<feature type="domain" description="RimM N-terminal" evidence="6">
    <location>
        <begin position="7"/>
        <end position="86"/>
    </location>
</feature>
<dbReference type="InterPro" id="IPR056792">
    <property type="entry name" value="PRC_RimM"/>
</dbReference>